<evidence type="ECO:0000313" key="2">
    <source>
        <dbReference type="EMBL" id="XBX74347.1"/>
    </source>
</evidence>
<dbReference type="InterPro" id="IPR007404">
    <property type="entry name" value="YdjM-like"/>
</dbReference>
<dbReference type="AlphaFoldDB" id="A0AAU7VK43"/>
<reference evidence="2" key="2">
    <citation type="submission" date="2024-06" db="EMBL/GenBank/DDBJ databases">
        <authorList>
            <person name="Petrova K.O."/>
            <person name="Toshchakov S.V."/>
            <person name="Boltjanskaja Y.V."/>
            <person name="Kevbrin V."/>
        </authorList>
    </citation>
    <scope>NUCLEOTIDE SEQUENCE</scope>
    <source>
        <strain evidence="2">Z-910T</strain>
    </source>
</reference>
<dbReference type="RefSeq" id="WP_350343101.1">
    <property type="nucleotide sequence ID" value="NZ_CP158367.1"/>
</dbReference>
<feature type="transmembrane region" description="Helical" evidence="1">
    <location>
        <begin position="89"/>
        <end position="114"/>
    </location>
</feature>
<dbReference type="EMBL" id="CP158367">
    <property type="protein sequence ID" value="XBX74347.1"/>
    <property type="molecule type" value="Genomic_DNA"/>
</dbReference>
<dbReference type="PANTHER" id="PTHR40031">
    <property type="entry name" value="HYPOTHETICAL MEMBRANE SPANNING PROTEIN"/>
    <property type="match status" value="1"/>
</dbReference>
<organism evidence="2">
    <name type="scientific">Proteinivorax tanatarense</name>
    <dbReference type="NCBI Taxonomy" id="1260629"/>
    <lineage>
        <taxon>Bacteria</taxon>
        <taxon>Bacillati</taxon>
        <taxon>Bacillota</taxon>
        <taxon>Clostridia</taxon>
        <taxon>Eubacteriales</taxon>
        <taxon>Proteinivoracaceae</taxon>
        <taxon>Proteinivorax</taxon>
    </lineage>
</organism>
<keyword evidence="2" id="KW-0378">Hydrolase</keyword>
<sequence length="323" mass="37588">MDPISHAIIGLSIYGLNNAPDISNPALIGCITGAVAPDFDIITKFKSDYVYLKHHRVGSHSLLGIVVLSVLITLFLSMFYAGFFFKEVLFWTFIGTLSHVFFDLLNSYGVALLYPFNKKKYTFNLITIYDPAILLLSGYIFFFSERNLLDKFLIPLVFVTYLGLKQYNKNYIVKKLKLYYSKELKNTHPIKKINVMPSDYGILKWDYIISTDDEYIAGEISGYKGSPTSFKRFAKVSNSLIEKIYNEELGLYFKDFTPIYHVELEQQKDGFIVKMIDLRYKIKNRFKHHALFYYNNNAKLIKSVFHPFSMDNQIEVSKNNRYH</sequence>
<dbReference type="PANTHER" id="PTHR40031:SF1">
    <property type="entry name" value="MEMBRANE-BOUND METAL-DEPENDENT HYDROLASE"/>
    <property type="match status" value="1"/>
</dbReference>
<protein>
    <submittedName>
        <fullName evidence="2">Metal-dependent hydrolase</fullName>
    </submittedName>
</protein>
<feature type="transmembrane region" description="Helical" evidence="1">
    <location>
        <begin position="62"/>
        <end position="83"/>
    </location>
</feature>
<evidence type="ECO:0000256" key="1">
    <source>
        <dbReference type="SAM" id="Phobius"/>
    </source>
</evidence>
<dbReference type="InterPro" id="IPR053170">
    <property type="entry name" value="Transcription_regulator"/>
</dbReference>
<feature type="transmembrane region" description="Helical" evidence="1">
    <location>
        <begin position="121"/>
        <end position="142"/>
    </location>
</feature>
<dbReference type="GO" id="GO:0016787">
    <property type="term" value="F:hydrolase activity"/>
    <property type="evidence" value="ECO:0007669"/>
    <property type="project" value="UniProtKB-KW"/>
</dbReference>
<keyword evidence="1" id="KW-1133">Transmembrane helix</keyword>
<name>A0AAU7VK43_9FIRM</name>
<dbReference type="Pfam" id="PF04307">
    <property type="entry name" value="YdjM"/>
    <property type="match status" value="1"/>
</dbReference>
<gene>
    <name evidence="2" type="ORF">PRVXT_002381</name>
</gene>
<reference evidence="2" key="1">
    <citation type="journal article" date="2013" name="Extremophiles">
        <title>Proteinivorax tanatarense gen. nov., sp. nov., an anaerobic, haloalkaliphilic, proteolytic bacterium isolated from a decaying algal bloom, and proposal of Proteinivoraceae fam. nov.</title>
        <authorList>
            <person name="Kevbrin V."/>
            <person name="Boltyanskaya Y."/>
            <person name="Zhilina T."/>
            <person name="Kolganova T."/>
            <person name="Lavrentjeva E."/>
            <person name="Kuznetsov B."/>
        </authorList>
    </citation>
    <scope>NUCLEOTIDE SEQUENCE</scope>
    <source>
        <strain evidence="2">Z-910T</strain>
    </source>
</reference>
<proteinExistence type="predicted"/>
<accession>A0AAU7VK43</accession>
<keyword evidence="1" id="KW-0812">Transmembrane</keyword>
<keyword evidence="1" id="KW-0472">Membrane</keyword>